<feature type="chain" id="PRO_5003989955" evidence="1">
    <location>
        <begin position="21"/>
        <end position="185"/>
    </location>
</feature>
<proteinExistence type="predicted"/>
<protein>
    <submittedName>
        <fullName evidence="2">Uncharacterized protein</fullName>
    </submittedName>
</protein>
<sequence length="185" mass="19585">MKPFTAFAFLVLCTINLAVGQRCPGSDFFPDQRGCCPLVVGSTPFYADAQGCFPRFIGGIAFYADAQGCFPNSAGVYRSAGEVCPADRVCVPQCPDIASAAQQGGARLCANGFFSDVNGCCPRVLVDNQPSYRDAQGCYPISIASIIFYADVGRCYPNSSGVYRAAGEVCPANQVCVVSCDRNYA</sequence>
<feature type="signal peptide" evidence="1">
    <location>
        <begin position="1"/>
        <end position="20"/>
    </location>
</feature>
<keyword evidence="1" id="KW-0732">Signal</keyword>
<evidence type="ECO:0000256" key="1">
    <source>
        <dbReference type="SAM" id="SignalP"/>
    </source>
</evidence>
<dbReference type="VEuPathDB" id="AmoebaDB:ACA1_083920"/>
<dbReference type="AlphaFoldDB" id="L8GYL6"/>
<organism evidence="2 3">
    <name type="scientific">Acanthamoeba castellanii (strain ATCC 30010 / Neff)</name>
    <dbReference type="NCBI Taxonomy" id="1257118"/>
    <lineage>
        <taxon>Eukaryota</taxon>
        <taxon>Amoebozoa</taxon>
        <taxon>Discosea</taxon>
        <taxon>Longamoebia</taxon>
        <taxon>Centramoebida</taxon>
        <taxon>Acanthamoebidae</taxon>
        <taxon>Acanthamoeba</taxon>
    </lineage>
</organism>
<dbReference type="GeneID" id="14918791"/>
<reference evidence="2 3" key="1">
    <citation type="journal article" date="2013" name="Genome Biol.">
        <title>Genome of Acanthamoeba castellanii highlights extensive lateral gene transfer and early evolution of tyrosine kinase signaling.</title>
        <authorList>
            <person name="Clarke M."/>
            <person name="Lohan A.J."/>
            <person name="Liu B."/>
            <person name="Lagkouvardos I."/>
            <person name="Roy S."/>
            <person name="Zafar N."/>
            <person name="Bertelli C."/>
            <person name="Schilde C."/>
            <person name="Kianianmomeni A."/>
            <person name="Burglin T.R."/>
            <person name="Frech C."/>
            <person name="Turcotte B."/>
            <person name="Kopec K.O."/>
            <person name="Synnott J.M."/>
            <person name="Choo C."/>
            <person name="Paponov I."/>
            <person name="Finkler A."/>
            <person name="Soon Heng Tan C."/>
            <person name="Hutchins A.P."/>
            <person name="Weinmeier T."/>
            <person name="Rattei T."/>
            <person name="Chu J.S."/>
            <person name="Gimenez G."/>
            <person name="Irimia M."/>
            <person name="Rigden D.J."/>
            <person name="Fitzpatrick D.A."/>
            <person name="Lorenzo-Morales J."/>
            <person name="Bateman A."/>
            <person name="Chiu C.H."/>
            <person name="Tang P."/>
            <person name="Hegemann P."/>
            <person name="Fromm H."/>
            <person name="Raoult D."/>
            <person name="Greub G."/>
            <person name="Miranda-Saavedra D."/>
            <person name="Chen N."/>
            <person name="Nash P."/>
            <person name="Ginger M.L."/>
            <person name="Horn M."/>
            <person name="Schaap P."/>
            <person name="Caler L."/>
            <person name="Loftus B."/>
        </authorList>
    </citation>
    <scope>NUCLEOTIDE SEQUENCE [LARGE SCALE GENOMIC DNA]</scope>
    <source>
        <strain evidence="2 3">Neff</strain>
    </source>
</reference>
<evidence type="ECO:0000313" key="3">
    <source>
        <dbReference type="Proteomes" id="UP000011083"/>
    </source>
</evidence>
<keyword evidence="3" id="KW-1185">Reference proteome</keyword>
<name>L8GYL6_ACACF</name>
<accession>L8GYL6</accession>
<gene>
    <name evidence="2" type="ORF">ACA1_083920</name>
</gene>
<evidence type="ECO:0000313" key="2">
    <source>
        <dbReference type="EMBL" id="ELR18042.1"/>
    </source>
</evidence>
<dbReference type="RefSeq" id="XP_004340061.1">
    <property type="nucleotide sequence ID" value="XM_004340013.1"/>
</dbReference>
<dbReference type="EMBL" id="KB007962">
    <property type="protein sequence ID" value="ELR18042.1"/>
    <property type="molecule type" value="Genomic_DNA"/>
</dbReference>
<dbReference type="Proteomes" id="UP000011083">
    <property type="component" value="Unassembled WGS sequence"/>
</dbReference>
<dbReference type="KEGG" id="acan:ACA1_083920"/>